<dbReference type="Gene3D" id="3.90.132.10">
    <property type="entry name" value="Leishmanolysin , domain 2"/>
    <property type="match status" value="1"/>
</dbReference>
<evidence type="ECO:0000256" key="2">
    <source>
        <dbReference type="ARBA" id="ARBA00022670"/>
    </source>
</evidence>
<evidence type="ECO:0000313" key="12">
    <source>
        <dbReference type="Proteomes" id="UP000192578"/>
    </source>
</evidence>
<dbReference type="GO" id="GO:0005737">
    <property type="term" value="C:cytoplasm"/>
    <property type="evidence" value="ECO:0007669"/>
    <property type="project" value="TreeGrafter"/>
</dbReference>
<evidence type="ECO:0000256" key="4">
    <source>
        <dbReference type="ARBA" id="ARBA00022801"/>
    </source>
</evidence>
<sequence length="680" mass="75883">MGTSSLFDLLFVICPFLLVSQAKSIPHSQCSYQPPSRNQVLPPVLLEPHHVLRKRSITDKWKPLRISIFYDNSSLSALPASRQRLIKDVILPKAVKWWSQVLSVIQSQEPIRLHRKCQSTAGGEYKVHYPDPKNTNIFYCDQGCDATSCGEIVVPEEHLLQCMFLKSDDDTDLFSDFFGSPAPAKVKQVSGPPDGPGVKDTDFVLYVSTLETERCNASKTVAYAAHCQQEMTFDRPIAGHANLCPHAISDNPADIATILSTVKHEILHALGFSIALFAFFRDSNGNPLSPRDKYGRPDWDPDHNTYRWSEKTIRQIERPNWEVRGGTVNRPMSMFVTPRVVEETRRHFACNDLEGAELENQGGEGTATTHWEKRVFANEAMTGVHTQNPVYSNMTLALMEDSGWYKPNYTLAGVVQFGAGLGCEFAMKSCKSWIDRGRKKGIQVEPYCDHLKSTPTAKMTKTECSAEKDSLSICNLAGFLTSLQPNYQNFDTIPGVPDNQVARYGGTVELADFCPFMQEFTWKSPSGLARGSRCTNEENQPDSVMNFAMEKYSSRSMCFNQDKPWSEKSCQYTRTWQHWGSGCYEYVCANGQLQILVQNRSVVCYAEGQSLSLQVKGPEWLHTGTIVCPSCVSVCETKPGFKCLPPPVSPTMSILPGNTIWDDLDCSGGDFGPAWADAGK</sequence>
<evidence type="ECO:0000313" key="11">
    <source>
        <dbReference type="EMBL" id="OQV25784.1"/>
    </source>
</evidence>
<evidence type="ECO:0000256" key="10">
    <source>
        <dbReference type="RuleBase" id="RU366077"/>
    </source>
</evidence>
<dbReference type="Gene3D" id="2.30.34.10">
    <property type="entry name" value="Leishmanolysin domain 4"/>
    <property type="match status" value="1"/>
</dbReference>
<reference evidence="12" key="1">
    <citation type="submission" date="2017-01" db="EMBL/GenBank/DDBJ databases">
        <title>Comparative genomics of anhydrobiosis in the tardigrade Hypsibius dujardini.</title>
        <authorList>
            <person name="Yoshida Y."/>
            <person name="Koutsovoulos G."/>
            <person name="Laetsch D."/>
            <person name="Stevens L."/>
            <person name="Kumar S."/>
            <person name="Horikawa D."/>
            <person name="Ishino K."/>
            <person name="Komine S."/>
            <person name="Tomita M."/>
            <person name="Blaxter M."/>
            <person name="Arakawa K."/>
        </authorList>
    </citation>
    <scope>NUCLEOTIDE SEQUENCE [LARGE SCALE GENOMIC DNA]</scope>
    <source>
        <strain evidence="12">Z151</strain>
    </source>
</reference>
<keyword evidence="5 9" id="KW-0862">Zinc</keyword>
<dbReference type="Pfam" id="PF01457">
    <property type="entry name" value="Peptidase_M8"/>
    <property type="match status" value="1"/>
</dbReference>
<dbReference type="Gene3D" id="3.10.170.20">
    <property type="match status" value="1"/>
</dbReference>
<dbReference type="GO" id="GO:0006508">
    <property type="term" value="P:proteolysis"/>
    <property type="evidence" value="ECO:0007669"/>
    <property type="project" value="UniProtKB-KW"/>
</dbReference>
<keyword evidence="6 9" id="KW-0482">Metalloprotease</keyword>
<comment type="cofactor">
    <cofactor evidence="9 10">
        <name>Zn(2+)</name>
        <dbReference type="ChEBI" id="CHEBI:29105"/>
    </cofactor>
    <text evidence="9 10">Binds 1 zinc ion per subunit.</text>
</comment>
<dbReference type="GO" id="GO:0046872">
    <property type="term" value="F:metal ion binding"/>
    <property type="evidence" value="ECO:0007669"/>
    <property type="project" value="UniProtKB-KW"/>
</dbReference>
<feature type="binding site" evidence="9">
    <location>
        <position position="268"/>
    </location>
    <ligand>
        <name>Zn(2+)</name>
        <dbReference type="ChEBI" id="CHEBI:29105"/>
        <note>catalytic</note>
    </ligand>
</feature>
<evidence type="ECO:0000256" key="1">
    <source>
        <dbReference type="ARBA" id="ARBA00005860"/>
    </source>
</evidence>
<keyword evidence="10" id="KW-0732">Signal</keyword>
<name>A0A1W0XE90_HYPEX</name>
<dbReference type="GO" id="GO:0007155">
    <property type="term" value="P:cell adhesion"/>
    <property type="evidence" value="ECO:0007669"/>
    <property type="project" value="InterPro"/>
</dbReference>
<proteinExistence type="inferred from homology"/>
<evidence type="ECO:0000256" key="8">
    <source>
        <dbReference type="PIRSR" id="PIRSR601577-1"/>
    </source>
</evidence>
<feature type="chain" id="PRO_5023974686" description="Leishmanolysin-like peptidase" evidence="10">
    <location>
        <begin position="23"/>
        <end position="680"/>
    </location>
</feature>
<comment type="similarity">
    <text evidence="1 10">Belongs to the peptidase M8 family.</text>
</comment>
<evidence type="ECO:0000256" key="3">
    <source>
        <dbReference type="ARBA" id="ARBA00022723"/>
    </source>
</evidence>
<dbReference type="Proteomes" id="UP000192578">
    <property type="component" value="Unassembled WGS sequence"/>
</dbReference>
<dbReference type="PANTHER" id="PTHR10942">
    <property type="entry name" value="LEISHMANOLYSIN-LIKE PEPTIDASE"/>
    <property type="match status" value="1"/>
</dbReference>
<feature type="binding site" evidence="9">
    <location>
        <position position="370"/>
    </location>
    <ligand>
        <name>Zn(2+)</name>
        <dbReference type="ChEBI" id="CHEBI:29105"/>
        <note>catalytic</note>
    </ligand>
</feature>
<dbReference type="PANTHER" id="PTHR10942:SF0">
    <property type="entry name" value="LEISHMANOLYSIN-LIKE PEPTIDASE"/>
    <property type="match status" value="1"/>
</dbReference>
<dbReference type="EC" id="3.4.24.-" evidence="10"/>
<accession>A0A1W0XE90</accession>
<dbReference type="OrthoDB" id="527990at2759"/>
<dbReference type="AlphaFoldDB" id="A0A1W0XE90"/>
<protein>
    <recommendedName>
        <fullName evidence="7 10">Leishmanolysin-like peptidase</fullName>
        <ecNumber evidence="10">3.4.24.-</ecNumber>
    </recommendedName>
</protein>
<dbReference type="GO" id="GO:0004222">
    <property type="term" value="F:metalloendopeptidase activity"/>
    <property type="evidence" value="ECO:0007669"/>
    <property type="project" value="UniProtKB-UniRule"/>
</dbReference>
<dbReference type="EMBL" id="MTYJ01000002">
    <property type="protein sequence ID" value="OQV25784.1"/>
    <property type="molecule type" value="Genomic_DNA"/>
</dbReference>
<evidence type="ECO:0000256" key="9">
    <source>
        <dbReference type="PIRSR" id="PIRSR601577-2"/>
    </source>
</evidence>
<dbReference type="FunFam" id="3.90.132.10:FF:000001">
    <property type="entry name" value="leishmanolysin-like peptidase isoform X2"/>
    <property type="match status" value="1"/>
</dbReference>
<keyword evidence="12" id="KW-1185">Reference proteome</keyword>
<dbReference type="Gene3D" id="2.10.55.10">
    <property type="entry name" value="Leishmanolysin domain 3"/>
    <property type="match status" value="1"/>
</dbReference>
<gene>
    <name evidence="11" type="ORF">BV898_00709</name>
</gene>
<organism evidence="11 12">
    <name type="scientific">Hypsibius exemplaris</name>
    <name type="common">Freshwater tardigrade</name>
    <dbReference type="NCBI Taxonomy" id="2072580"/>
    <lineage>
        <taxon>Eukaryota</taxon>
        <taxon>Metazoa</taxon>
        <taxon>Ecdysozoa</taxon>
        <taxon>Tardigrada</taxon>
        <taxon>Eutardigrada</taxon>
        <taxon>Parachela</taxon>
        <taxon>Hypsibioidea</taxon>
        <taxon>Hypsibiidae</taxon>
        <taxon>Hypsibius</taxon>
    </lineage>
</organism>
<feature type="signal peptide" evidence="10">
    <location>
        <begin position="1"/>
        <end position="22"/>
    </location>
</feature>
<feature type="active site" evidence="8">
    <location>
        <position position="265"/>
    </location>
</feature>
<feature type="binding site" evidence="9">
    <location>
        <position position="264"/>
    </location>
    <ligand>
        <name>Zn(2+)</name>
        <dbReference type="ChEBI" id="CHEBI:29105"/>
        <note>catalytic</note>
    </ligand>
</feature>
<dbReference type="InterPro" id="IPR001577">
    <property type="entry name" value="Peptidase_M8"/>
</dbReference>
<dbReference type="GO" id="GO:0016020">
    <property type="term" value="C:membrane"/>
    <property type="evidence" value="ECO:0007669"/>
    <property type="project" value="InterPro"/>
</dbReference>
<evidence type="ECO:0000256" key="5">
    <source>
        <dbReference type="ARBA" id="ARBA00022833"/>
    </source>
</evidence>
<keyword evidence="2 10" id="KW-0645">Protease</keyword>
<comment type="caution">
    <text evidence="11">The sequence shown here is derived from an EMBL/GenBank/DDBJ whole genome shotgun (WGS) entry which is preliminary data.</text>
</comment>
<keyword evidence="3 9" id="KW-0479">Metal-binding</keyword>
<dbReference type="SUPFAM" id="SSF55486">
    <property type="entry name" value="Metalloproteases ('zincins'), catalytic domain"/>
    <property type="match status" value="1"/>
</dbReference>
<keyword evidence="4 10" id="KW-0378">Hydrolase</keyword>
<evidence type="ECO:0000256" key="6">
    <source>
        <dbReference type="ARBA" id="ARBA00023049"/>
    </source>
</evidence>
<evidence type="ECO:0000256" key="7">
    <source>
        <dbReference type="ARBA" id="ARBA00039717"/>
    </source>
</evidence>